<dbReference type="InterPro" id="IPR002052">
    <property type="entry name" value="DNA_methylase_N6_adenine_CS"/>
</dbReference>
<dbReference type="InterPro" id="IPR003886">
    <property type="entry name" value="NIDO_dom"/>
</dbReference>
<reference evidence="4" key="1">
    <citation type="submission" date="2022-01" db="EMBL/GenBank/DDBJ databases">
        <title>Genome Sequence Resource for Two Populations of Ditylenchus destructor, the Migratory Endoparasitic Phytonematode.</title>
        <authorList>
            <person name="Zhang H."/>
            <person name="Lin R."/>
            <person name="Xie B."/>
        </authorList>
    </citation>
    <scope>NUCLEOTIDE SEQUENCE</scope>
    <source>
        <strain evidence="4">BazhouSP</strain>
    </source>
</reference>
<dbReference type="PANTHER" id="PTHR13802:SF52">
    <property type="entry name" value="MUCIN-4"/>
    <property type="match status" value="1"/>
</dbReference>
<dbReference type="Pfam" id="PF06119">
    <property type="entry name" value="NIDO"/>
    <property type="match status" value="1"/>
</dbReference>
<feature type="chain" id="PRO_5042128882" evidence="2">
    <location>
        <begin position="19"/>
        <end position="341"/>
    </location>
</feature>
<accession>A0AAD4MVP7</accession>
<name>A0AAD4MVP7_9BILA</name>
<sequence length="341" mass="38871">MYSLAFISCTLFFADAQAAMPDATVPLEQLFGYGTEHGDQQLHNDTGTKFSAVVLDPPFKIFGEERNNATVVNNGYIEFTSGQFIIDNKYEFEHYGDAYWRNSSSRVDLSQARREIGSAFPAFQIIYLKWVLVATWYRVVHYIWYDDESTYQTILTTDGIRSFAIFYYHNSGRHTYPQVGFQLRNNYYWNTGSNADNHTNIRTPGKWIFRIDLPVIYEPNSLCHMPLHPENGFCITNEFIPGSSAQCGCHVDPIFLLTLKCLRLTDNKTVDWLGDLLTCPPIQTPIQSTGLPCPPQFPCPSCPEDKIVPASASSIEWHLRENGLFARFVRKVHVSAELSKC</sequence>
<proteinExistence type="predicted"/>
<evidence type="ECO:0000313" key="5">
    <source>
        <dbReference type="Proteomes" id="UP001201812"/>
    </source>
</evidence>
<keyword evidence="1" id="KW-1015">Disulfide bond</keyword>
<comment type="caution">
    <text evidence="4">The sequence shown here is derived from an EMBL/GenBank/DDBJ whole genome shotgun (WGS) entry which is preliminary data.</text>
</comment>
<evidence type="ECO:0000313" key="4">
    <source>
        <dbReference type="EMBL" id="KAI1705077.1"/>
    </source>
</evidence>
<dbReference type="SMART" id="SM00539">
    <property type="entry name" value="NIDO"/>
    <property type="match status" value="1"/>
</dbReference>
<gene>
    <name evidence="4" type="ORF">DdX_13834</name>
</gene>
<dbReference type="GO" id="GO:0003676">
    <property type="term" value="F:nucleic acid binding"/>
    <property type="evidence" value="ECO:0007669"/>
    <property type="project" value="InterPro"/>
</dbReference>
<protein>
    <submittedName>
        <fullName evidence="4">Nidogen-like domain-containing protein</fullName>
    </submittedName>
</protein>
<evidence type="ECO:0000259" key="3">
    <source>
        <dbReference type="SMART" id="SM00539"/>
    </source>
</evidence>
<dbReference type="Proteomes" id="UP001201812">
    <property type="component" value="Unassembled WGS sequence"/>
</dbReference>
<dbReference type="GO" id="GO:0008168">
    <property type="term" value="F:methyltransferase activity"/>
    <property type="evidence" value="ECO:0007669"/>
    <property type="project" value="InterPro"/>
</dbReference>
<keyword evidence="2" id="KW-0732">Signal</keyword>
<organism evidence="4 5">
    <name type="scientific">Ditylenchus destructor</name>
    <dbReference type="NCBI Taxonomy" id="166010"/>
    <lineage>
        <taxon>Eukaryota</taxon>
        <taxon>Metazoa</taxon>
        <taxon>Ecdysozoa</taxon>
        <taxon>Nematoda</taxon>
        <taxon>Chromadorea</taxon>
        <taxon>Rhabditida</taxon>
        <taxon>Tylenchina</taxon>
        <taxon>Tylenchomorpha</taxon>
        <taxon>Sphaerularioidea</taxon>
        <taxon>Anguinidae</taxon>
        <taxon>Anguininae</taxon>
        <taxon>Ditylenchus</taxon>
    </lineage>
</organism>
<evidence type="ECO:0000256" key="1">
    <source>
        <dbReference type="ARBA" id="ARBA00023157"/>
    </source>
</evidence>
<keyword evidence="5" id="KW-1185">Reference proteome</keyword>
<dbReference type="EMBL" id="JAKKPZ010000060">
    <property type="protein sequence ID" value="KAI1705077.1"/>
    <property type="molecule type" value="Genomic_DNA"/>
</dbReference>
<dbReference type="GO" id="GO:0007160">
    <property type="term" value="P:cell-matrix adhesion"/>
    <property type="evidence" value="ECO:0007669"/>
    <property type="project" value="InterPro"/>
</dbReference>
<dbReference type="GO" id="GO:0032259">
    <property type="term" value="P:methylation"/>
    <property type="evidence" value="ECO:0007669"/>
    <property type="project" value="InterPro"/>
</dbReference>
<dbReference type="AlphaFoldDB" id="A0AAD4MVP7"/>
<evidence type="ECO:0000256" key="2">
    <source>
        <dbReference type="SAM" id="SignalP"/>
    </source>
</evidence>
<dbReference type="PANTHER" id="PTHR13802">
    <property type="entry name" value="MUCIN 4-RELATED"/>
    <property type="match status" value="1"/>
</dbReference>
<dbReference type="PROSITE" id="PS00092">
    <property type="entry name" value="N6_MTASE"/>
    <property type="match status" value="1"/>
</dbReference>
<feature type="domain" description="NIDO" evidence="3">
    <location>
        <begin position="83"/>
        <end position="216"/>
    </location>
</feature>
<dbReference type="InterPro" id="IPR051495">
    <property type="entry name" value="Epithelial_Barrier/Signaling"/>
</dbReference>
<feature type="signal peptide" evidence="2">
    <location>
        <begin position="1"/>
        <end position="18"/>
    </location>
</feature>